<dbReference type="InterPro" id="IPR036390">
    <property type="entry name" value="WH_DNA-bd_sf"/>
</dbReference>
<evidence type="ECO:0000256" key="3">
    <source>
        <dbReference type="ARBA" id="ARBA00023163"/>
    </source>
</evidence>
<organism evidence="5 6">
    <name type="scientific">Telmatocola sphagniphila</name>
    <dbReference type="NCBI Taxonomy" id="1123043"/>
    <lineage>
        <taxon>Bacteria</taxon>
        <taxon>Pseudomonadati</taxon>
        <taxon>Planctomycetota</taxon>
        <taxon>Planctomycetia</taxon>
        <taxon>Gemmatales</taxon>
        <taxon>Gemmataceae</taxon>
    </lineage>
</organism>
<dbReference type="PANTHER" id="PTHR33154">
    <property type="entry name" value="TRANSCRIPTIONAL REGULATOR, ARSR FAMILY"/>
    <property type="match status" value="1"/>
</dbReference>
<keyword evidence="1" id="KW-0805">Transcription regulation</keyword>
<dbReference type="PRINTS" id="PR00778">
    <property type="entry name" value="HTHARSR"/>
</dbReference>
<gene>
    <name evidence="5" type="ORF">KIH39_24615</name>
</gene>
<dbReference type="KEGG" id="tsph:KIH39_24615"/>
<dbReference type="GO" id="GO:0003677">
    <property type="term" value="F:DNA binding"/>
    <property type="evidence" value="ECO:0007669"/>
    <property type="project" value="UniProtKB-KW"/>
</dbReference>
<dbReference type="RefSeq" id="WP_213496506.1">
    <property type="nucleotide sequence ID" value="NZ_CP074694.1"/>
</dbReference>
<reference evidence="5" key="1">
    <citation type="submission" date="2021-05" db="EMBL/GenBank/DDBJ databases">
        <title>Complete genome sequence of the cellulolytic planctomycete Telmatocola sphagniphila SP2T and characterization of the first cellulase from planctomycetes.</title>
        <authorList>
            <person name="Rakitin A.L."/>
            <person name="Beletsky A.V."/>
            <person name="Naumoff D.G."/>
            <person name="Kulichevskaya I.S."/>
            <person name="Mardanov A.V."/>
            <person name="Ravin N.V."/>
            <person name="Dedysh S.N."/>
        </authorList>
    </citation>
    <scope>NUCLEOTIDE SEQUENCE</scope>
    <source>
        <strain evidence="5">SP2T</strain>
    </source>
</reference>
<dbReference type="EMBL" id="CP074694">
    <property type="protein sequence ID" value="QVL31980.1"/>
    <property type="molecule type" value="Genomic_DNA"/>
</dbReference>
<sequence>MSRNTPTKNRKVTTAAKIAGVDEKTIDSLLTIFKSLSDKSRLQILLMLAKEGELHVTQLCEALGQSQPAVSHHLTQLRNAELVAYRRDGKYNHYKIDSDMVLEIVGKFYPNARSSQRKLVFGEMELNFKAK</sequence>
<dbReference type="PANTHER" id="PTHR33154:SF18">
    <property type="entry name" value="ARSENICAL RESISTANCE OPERON REPRESSOR"/>
    <property type="match status" value="1"/>
</dbReference>
<evidence type="ECO:0000256" key="1">
    <source>
        <dbReference type="ARBA" id="ARBA00023015"/>
    </source>
</evidence>
<dbReference type="SMART" id="SM00418">
    <property type="entry name" value="HTH_ARSR"/>
    <property type="match status" value="1"/>
</dbReference>
<keyword evidence="6" id="KW-1185">Reference proteome</keyword>
<dbReference type="SUPFAM" id="SSF46785">
    <property type="entry name" value="Winged helix' DNA-binding domain"/>
    <property type="match status" value="1"/>
</dbReference>
<dbReference type="Gene3D" id="1.10.10.10">
    <property type="entry name" value="Winged helix-like DNA-binding domain superfamily/Winged helix DNA-binding domain"/>
    <property type="match status" value="1"/>
</dbReference>
<evidence type="ECO:0000259" key="4">
    <source>
        <dbReference type="PROSITE" id="PS50987"/>
    </source>
</evidence>
<name>A0A8E6B4F7_9BACT</name>
<dbReference type="CDD" id="cd00090">
    <property type="entry name" value="HTH_ARSR"/>
    <property type="match status" value="1"/>
</dbReference>
<protein>
    <submittedName>
        <fullName evidence="5">Metalloregulator ArsR/SmtB family transcription factor</fullName>
    </submittedName>
</protein>
<evidence type="ECO:0000313" key="6">
    <source>
        <dbReference type="Proteomes" id="UP000676194"/>
    </source>
</evidence>
<accession>A0A8E6B4F7</accession>
<keyword evidence="2" id="KW-0238">DNA-binding</keyword>
<dbReference type="InterPro" id="IPR036388">
    <property type="entry name" value="WH-like_DNA-bd_sf"/>
</dbReference>
<evidence type="ECO:0000256" key="2">
    <source>
        <dbReference type="ARBA" id="ARBA00023125"/>
    </source>
</evidence>
<dbReference type="Pfam" id="PF01022">
    <property type="entry name" value="HTH_5"/>
    <property type="match status" value="1"/>
</dbReference>
<feature type="domain" description="HTH arsR-type" evidence="4">
    <location>
        <begin position="21"/>
        <end position="116"/>
    </location>
</feature>
<proteinExistence type="predicted"/>
<dbReference type="NCBIfam" id="NF033788">
    <property type="entry name" value="HTH_metalloreg"/>
    <property type="match status" value="1"/>
</dbReference>
<dbReference type="InterPro" id="IPR011991">
    <property type="entry name" value="ArsR-like_HTH"/>
</dbReference>
<evidence type="ECO:0000313" key="5">
    <source>
        <dbReference type="EMBL" id="QVL31980.1"/>
    </source>
</evidence>
<dbReference type="PROSITE" id="PS50987">
    <property type="entry name" value="HTH_ARSR_2"/>
    <property type="match status" value="1"/>
</dbReference>
<dbReference type="InterPro" id="IPR001845">
    <property type="entry name" value="HTH_ArsR_DNA-bd_dom"/>
</dbReference>
<dbReference type="InterPro" id="IPR051081">
    <property type="entry name" value="HTH_MetalResp_TranReg"/>
</dbReference>
<dbReference type="AlphaFoldDB" id="A0A8E6B4F7"/>
<dbReference type="Proteomes" id="UP000676194">
    <property type="component" value="Chromosome"/>
</dbReference>
<keyword evidence="3" id="KW-0804">Transcription</keyword>
<dbReference type="GO" id="GO:0003700">
    <property type="term" value="F:DNA-binding transcription factor activity"/>
    <property type="evidence" value="ECO:0007669"/>
    <property type="project" value="InterPro"/>
</dbReference>